<organism evidence="5 6">
    <name type="scientific">Aspergillus hiratsukae</name>
    <dbReference type="NCBI Taxonomy" id="1194566"/>
    <lineage>
        <taxon>Eukaryota</taxon>
        <taxon>Fungi</taxon>
        <taxon>Dikarya</taxon>
        <taxon>Ascomycota</taxon>
        <taxon>Pezizomycotina</taxon>
        <taxon>Eurotiomycetes</taxon>
        <taxon>Eurotiomycetidae</taxon>
        <taxon>Eurotiales</taxon>
        <taxon>Aspergillaceae</taxon>
        <taxon>Aspergillus</taxon>
        <taxon>Aspergillus subgen. Fumigati</taxon>
    </lineage>
</organism>
<evidence type="ECO:0000259" key="4">
    <source>
        <dbReference type="PROSITE" id="PS51635"/>
    </source>
</evidence>
<evidence type="ECO:0000313" key="6">
    <source>
        <dbReference type="Proteomes" id="UP000662466"/>
    </source>
</evidence>
<dbReference type="PANTHER" id="PTHR24185">
    <property type="entry name" value="CALCIUM-INDEPENDENT PHOSPHOLIPASE A2-GAMMA"/>
    <property type="match status" value="1"/>
</dbReference>
<dbReference type="EMBL" id="JACBAF010002134">
    <property type="protein sequence ID" value="KAF7166677.1"/>
    <property type="molecule type" value="Genomic_DNA"/>
</dbReference>
<feature type="short sequence motif" description="DGA/G" evidence="2">
    <location>
        <begin position="609"/>
        <end position="611"/>
    </location>
</feature>
<dbReference type="GO" id="GO:0047499">
    <property type="term" value="F:calcium-independent phospholipase A2 activity"/>
    <property type="evidence" value="ECO:0007669"/>
    <property type="project" value="TreeGrafter"/>
</dbReference>
<protein>
    <recommendedName>
        <fullName evidence="4">PNPLA domain-containing protein</fullName>
    </recommendedName>
</protein>
<dbReference type="GO" id="GO:0016020">
    <property type="term" value="C:membrane"/>
    <property type="evidence" value="ECO:0007669"/>
    <property type="project" value="TreeGrafter"/>
</dbReference>
<accession>A0A8H6UTV1</accession>
<name>A0A8H6UTV1_9EURO</name>
<dbReference type="InterPro" id="IPR016035">
    <property type="entry name" value="Acyl_Trfase/lysoPLipase"/>
</dbReference>
<dbReference type="GO" id="GO:0019369">
    <property type="term" value="P:arachidonate metabolic process"/>
    <property type="evidence" value="ECO:0007669"/>
    <property type="project" value="TreeGrafter"/>
</dbReference>
<keyword evidence="1 2" id="KW-0443">Lipid metabolism</keyword>
<dbReference type="AlphaFoldDB" id="A0A8H6UTV1"/>
<evidence type="ECO:0000313" key="5">
    <source>
        <dbReference type="EMBL" id="KAF7166677.1"/>
    </source>
</evidence>
<feature type="short sequence motif" description="GXGXXG" evidence="2">
    <location>
        <begin position="434"/>
        <end position="439"/>
    </location>
</feature>
<feature type="active site" description="Proton acceptor" evidence="2">
    <location>
        <position position="609"/>
    </location>
</feature>
<evidence type="ECO:0000256" key="2">
    <source>
        <dbReference type="PROSITE-ProRule" id="PRU01161"/>
    </source>
</evidence>
<dbReference type="SUPFAM" id="SSF52151">
    <property type="entry name" value="FabD/lysophospholipase-like"/>
    <property type="match status" value="1"/>
</dbReference>
<proteinExistence type="predicted"/>
<dbReference type="CDD" id="cd07199">
    <property type="entry name" value="Pat17_PNPLA8_PNPLA9_like"/>
    <property type="match status" value="1"/>
</dbReference>
<gene>
    <name evidence="5" type="ORF">CNMCM6106_002393</name>
</gene>
<comment type="caution">
    <text evidence="5">The sequence shown here is derived from an EMBL/GenBank/DDBJ whole genome shotgun (WGS) entry which is preliminary data.</text>
</comment>
<feature type="compositionally biased region" description="Basic residues" evidence="3">
    <location>
        <begin position="887"/>
        <end position="896"/>
    </location>
</feature>
<feature type="domain" description="PNPLA" evidence="4">
    <location>
        <begin position="430"/>
        <end position="622"/>
    </location>
</feature>
<feature type="active site" description="Nucleophile" evidence="2">
    <location>
        <position position="470"/>
    </location>
</feature>
<dbReference type="Pfam" id="PF01734">
    <property type="entry name" value="Patatin"/>
    <property type="match status" value="1"/>
</dbReference>
<keyword evidence="2" id="KW-0442">Lipid degradation</keyword>
<dbReference type="PROSITE" id="PS51635">
    <property type="entry name" value="PNPLA"/>
    <property type="match status" value="1"/>
</dbReference>
<keyword evidence="2" id="KW-0378">Hydrolase</keyword>
<dbReference type="GO" id="GO:0046486">
    <property type="term" value="P:glycerolipid metabolic process"/>
    <property type="evidence" value="ECO:0007669"/>
    <property type="project" value="UniProtKB-ARBA"/>
</dbReference>
<reference evidence="5" key="1">
    <citation type="submission" date="2020-06" db="EMBL/GenBank/DDBJ databases">
        <title>Draft genome sequences of strains closely related to Aspergillus parafelis and Aspergillus hiratsukae.</title>
        <authorList>
            <person name="Dos Santos R.A.C."/>
            <person name="Rivero-Menendez O."/>
            <person name="Steenwyk J.L."/>
            <person name="Mead M.E."/>
            <person name="Goldman G.H."/>
            <person name="Alastruey-Izquierdo A."/>
            <person name="Rokas A."/>
        </authorList>
    </citation>
    <scope>NUCLEOTIDE SEQUENCE</scope>
    <source>
        <strain evidence="5">CNM-CM6106</strain>
    </source>
</reference>
<feature type="short sequence motif" description="GXSXG" evidence="2">
    <location>
        <begin position="468"/>
        <end position="472"/>
    </location>
</feature>
<dbReference type="PANTHER" id="PTHR24185:SF8">
    <property type="entry name" value="PNPLA DOMAIN-CONTAINING PROTEIN"/>
    <property type="match status" value="1"/>
</dbReference>
<evidence type="ECO:0000256" key="3">
    <source>
        <dbReference type="SAM" id="MobiDB-lite"/>
    </source>
</evidence>
<dbReference type="GO" id="GO:0016042">
    <property type="term" value="P:lipid catabolic process"/>
    <property type="evidence" value="ECO:0007669"/>
    <property type="project" value="UniProtKB-UniRule"/>
</dbReference>
<evidence type="ECO:0000256" key="1">
    <source>
        <dbReference type="ARBA" id="ARBA00023098"/>
    </source>
</evidence>
<sequence length="921" mass="103075">MSRKIDSSWLEIHAGQNGVFVRDHGRLAKLISELPQPEQQFPALSIFLGGKGKDKALQAIFPHNNIRRTASRASIGLRCETLSTETNEPLLFADGDVGEPTLGQPPHVLPGDHLVPGSPTSRLSALQTVYSRLVVPFADLICIFAIDFQDLAAVAQYLVGVTRTGSPSGLPLAARPKVIVVLEGNSPDAMVSNDIAQFYQQLNRIDQRRLREFFSSLNVIHLDRKLPETIQYERLRLFIKDQQSSMQALRRMNWCQFTAQHLEALFQAALMTFRTESRFDFVKATRLTFPVAPGLHHHLAHFWEIGLQGGCSFDTLARVVASALLMDHYVPGMMLLEPKAVFRTLYRASVMKSCQTYKRLVSGEGQKSVNKEPGVAGNLRLPGLPIDDLLFGSPAADAEYRFTLSMCFLCLSQEELVVDVLPPTMYPTILAVDGGGVRGVIPLEYLILIQESLGRECKLRDLVDLAVGPSSGGLITLGLIGMEWDVATCSQMFDRLARRIFYERRRPALSWLPRLLFGRDSLIGAIIQWFSWFFHDGCYDARIFDASLREAFREDHRIFGAVGLHSQYQLFRAKEAEEEPLIWEVARATAAAPFYFSTANLGPMGSFQDGGLKDNFAADIARRICGRIWPSNPGITRMISLGTGRIDAPQERSPQFRHVFRDGFLQRSYSAFMSQMDTTSKWLKMKNELGDNAQADYLRFDVSLEDIPCTIDDANAMDQYRNLVIRQPGSNRMAREAATALLVGRFYFTLQSPPETATGGDYIWCDGVIRCKGSILPIVEALQAQHTKRIDFVTDTECLGFFGGVNDICSSCGRYSKPITLLLRHRDEKTNIYLRLDREKRWRISGFPTSMSSLVARQKLESPFGQPDHRRPAAVPCAGCDSFKGNLRGRRGKRKPSSTESPASKRACIVGQVRAETNPRT</sequence>
<dbReference type="InterPro" id="IPR002641">
    <property type="entry name" value="PNPLA_dom"/>
</dbReference>
<dbReference type="Proteomes" id="UP000662466">
    <property type="component" value="Unassembled WGS sequence"/>
</dbReference>
<feature type="region of interest" description="Disordered" evidence="3">
    <location>
        <begin position="885"/>
        <end position="921"/>
    </location>
</feature>
<dbReference type="Gene3D" id="3.40.1090.10">
    <property type="entry name" value="Cytosolic phospholipase A2 catalytic domain"/>
    <property type="match status" value="1"/>
</dbReference>